<dbReference type="Proteomes" id="UP000481583">
    <property type="component" value="Unassembled WGS sequence"/>
</dbReference>
<feature type="transmembrane region" description="Helical" evidence="1">
    <location>
        <begin position="87"/>
        <end position="107"/>
    </location>
</feature>
<keyword evidence="1" id="KW-0812">Transmembrane</keyword>
<dbReference type="Pfam" id="PF19877">
    <property type="entry name" value="DUF6350"/>
    <property type="match status" value="1"/>
</dbReference>
<evidence type="ECO:0008006" key="4">
    <source>
        <dbReference type="Google" id="ProtNLM"/>
    </source>
</evidence>
<gene>
    <name evidence="2" type="ORF">G5C51_41225</name>
</gene>
<keyword evidence="1" id="KW-0472">Membrane</keyword>
<proteinExistence type="predicted"/>
<keyword evidence="1" id="KW-1133">Transmembrane helix</keyword>
<name>A0A6G4UDR3_9ACTN</name>
<feature type="transmembrane region" description="Helical" evidence="1">
    <location>
        <begin position="160"/>
        <end position="179"/>
    </location>
</feature>
<reference evidence="2 3" key="1">
    <citation type="submission" date="2020-02" db="EMBL/GenBank/DDBJ databases">
        <title>Whole-genome analyses of novel actinobacteria.</title>
        <authorList>
            <person name="Sahin N."/>
        </authorList>
    </citation>
    <scope>NUCLEOTIDE SEQUENCE [LARGE SCALE GENOMIC DNA]</scope>
    <source>
        <strain evidence="2 3">A7024</strain>
    </source>
</reference>
<sequence>MTDRGPWLSAGRSPALEGPRAEAVAGLAAGALAAGLGLGFLAVLVLLFWVTSPYPDSGPGGALHVVADLWLLAHGADLVRTDTRSGLPAPVGVTPILLTAMPVWLLFRAARDALTPQDHRPHPSPRATAGWLAGGYLVVAAGVTAYAATGSTLRADVLSAAGHLPVLVAASVAAGVAAARLRLGARRRGLAVRYPWLHAVVRASAAALAVLLGCGILLFGLALAWHGAAAEASFLQLTAPVMGRIAVLLLAVALLPNAAVWAAAYTLGPGFTVGGDALVGPLDSAAHPELPFFPLLAAVPHEGAGTPLTWATAVVPAAAGLTLGWLTARSAVPVRAVREPGWTWRATLGAAAAAALACAVVLTLLAWLAGGPLGRAELASFGPSWWQTGAAAAAWTLALGLPTALAVRGWRLYGAAPVPGGWTWSVERWPDWESRQELLRELDGYDDRYDGLEERDDGRGTAV</sequence>
<protein>
    <recommendedName>
        <fullName evidence="4">Integral membrane protein</fullName>
    </recommendedName>
</protein>
<comment type="caution">
    <text evidence="2">The sequence shown here is derived from an EMBL/GenBank/DDBJ whole genome shotgun (WGS) entry which is preliminary data.</text>
</comment>
<feature type="transmembrane region" description="Helical" evidence="1">
    <location>
        <begin position="128"/>
        <end position="148"/>
    </location>
</feature>
<accession>A0A6G4UDR3</accession>
<feature type="transmembrane region" description="Helical" evidence="1">
    <location>
        <begin position="348"/>
        <end position="369"/>
    </location>
</feature>
<keyword evidence="3" id="KW-1185">Reference proteome</keyword>
<feature type="transmembrane region" description="Helical" evidence="1">
    <location>
        <begin position="245"/>
        <end position="267"/>
    </location>
</feature>
<organism evidence="2 3">
    <name type="scientific">Streptomyces coryli</name>
    <dbReference type="NCBI Taxonomy" id="1128680"/>
    <lineage>
        <taxon>Bacteria</taxon>
        <taxon>Bacillati</taxon>
        <taxon>Actinomycetota</taxon>
        <taxon>Actinomycetes</taxon>
        <taxon>Kitasatosporales</taxon>
        <taxon>Streptomycetaceae</taxon>
        <taxon>Streptomyces</taxon>
    </lineage>
</organism>
<dbReference type="RefSeq" id="WP_165245956.1">
    <property type="nucleotide sequence ID" value="NZ_JAAKZV010000463.1"/>
</dbReference>
<evidence type="ECO:0000313" key="2">
    <source>
        <dbReference type="EMBL" id="NGN70293.1"/>
    </source>
</evidence>
<evidence type="ECO:0000256" key="1">
    <source>
        <dbReference type="SAM" id="Phobius"/>
    </source>
</evidence>
<feature type="transmembrane region" description="Helical" evidence="1">
    <location>
        <begin position="200"/>
        <end position="225"/>
    </location>
</feature>
<feature type="transmembrane region" description="Helical" evidence="1">
    <location>
        <begin position="21"/>
        <end position="50"/>
    </location>
</feature>
<dbReference type="InterPro" id="IPR045931">
    <property type="entry name" value="DUF6350"/>
</dbReference>
<feature type="transmembrane region" description="Helical" evidence="1">
    <location>
        <begin position="389"/>
        <end position="407"/>
    </location>
</feature>
<dbReference type="AlphaFoldDB" id="A0A6G4UDR3"/>
<evidence type="ECO:0000313" key="3">
    <source>
        <dbReference type="Proteomes" id="UP000481583"/>
    </source>
</evidence>
<dbReference type="EMBL" id="JAAKZV010000463">
    <property type="protein sequence ID" value="NGN70293.1"/>
    <property type="molecule type" value="Genomic_DNA"/>
</dbReference>